<dbReference type="Proteomes" id="UP001307849">
    <property type="component" value="Unassembled WGS sequence"/>
</dbReference>
<feature type="compositionally biased region" description="Low complexity" evidence="1">
    <location>
        <begin position="21"/>
        <end position="37"/>
    </location>
</feature>
<feature type="compositionally biased region" description="Polar residues" evidence="1">
    <location>
        <begin position="693"/>
        <end position="706"/>
    </location>
</feature>
<name>A0AAN8NGV3_9PEZI</name>
<dbReference type="SUPFAM" id="SSF50729">
    <property type="entry name" value="PH domain-like"/>
    <property type="match status" value="1"/>
</dbReference>
<dbReference type="InterPro" id="IPR000904">
    <property type="entry name" value="Sec7_dom"/>
</dbReference>
<protein>
    <recommendedName>
        <fullName evidence="2">SEC7 domain-containing protein</fullName>
    </recommendedName>
</protein>
<feature type="compositionally biased region" description="Low complexity" evidence="1">
    <location>
        <begin position="1"/>
        <end position="12"/>
    </location>
</feature>
<feature type="region of interest" description="Disordered" evidence="1">
    <location>
        <begin position="324"/>
        <end position="401"/>
    </location>
</feature>
<dbReference type="InterPro" id="IPR035999">
    <property type="entry name" value="Sec7_dom_sf"/>
</dbReference>
<feature type="compositionally biased region" description="Basic residues" evidence="1">
    <location>
        <begin position="379"/>
        <end position="392"/>
    </location>
</feature>
<feature type="region of interest" description="Disordered" evidence="1">
    <location>
        <begin position="1038"/>
        <end position="1111"/>
    </location>
</feature>
<dbReference type="Pfam" id="PF15410">
    <property type="entry name" value="PH_9"/>
    <property type="match status" value="1"/>
</dbReference>
<gene>
    <name evidence="3" type="ORF">TWF506_006471</name>
</gene>
<feature type="region of interest" description="Disordered" evidence="1">
    <location>
        <begin position="126"/>
        <end position="152"/>
    </location>
</feature>
<dbReference type="Gene3D" id="1.10.1000.11">
    <property type="entry name" value="Arf Nucleotide-binding Site Opener,domain 2"/>
    <property type="match status" value="1"/>
</dbReference>
<dbReference type="SMART" id="SM00222">
    <property type="entry name" value="Sec7"/>
    <property type="match status" value="1"/>
</dbReference>
<feature type="compositionally biased region" description="Polar residues" evidence="1">
    <location>
        <begin position="126"/>
        <end position="137"/>
    </location>
</feature>
<dbReference type="SUPFAM" id="SSF48425">
    <property type="entry name" value="Sec7 domain"/>
    <property type="match status" value="1"/>
</dbReference>
<evidence type="ECO:0000313" key="4">
    <source>
        <dbReference type="Proteomes" id="UP001307849"/>
    </source>
</evidence>
<dbReference type="GO" id="GO:0005085">
    <property type="term" value="F:guanyl-nucleotide exchange factor activity"/>
    <property type="evidence" value="ECO:0007669"/>
    <property type="project" value="InterPro"/>
</dbReference>
<feature type="region of interest" description="Disordered" evidence="1">
    <location>
        <begin position="500"/>
        <end position="607"/>
    </location>
</feature>
<feature type="compositionally biased region" description="Basic and acidic residues" evidence="1">
    <location>
        <begin position="474"/>
        <end position="483"/>
    </location>
</feature>
<feature type="compositionally biased region" description="Polar residues" evidence="1">
    <location>
        <begin position="548"/>
        <end position="570"/>
    </location>
</feature>
<feature type="compositionally biased region" description="Polar residues" evidence="1">
    <location>
        <begin position="1060"/>
        <end position="1074"/>
    </location>
</feature>
<feature type="region of interest" description="Disordered" evidence="1">
    <location>
        <begin position="259"/>
        <end position="306"/>
    </location>
</feature>
<feature type="region of interest" description="Disordered" evidence="1">
    <location>
        <begin position="178"/>
        <end position="207"/>
    </location>
</feature>
<keyword evidence="4" id="KW-1185">Reference proteome</keyword>
<dbReference type="Pfam" id="PF01369">
    <property type="entry name" value="Sec7"/>
    <property type="match status" value="1"/>
</dbReference>
<accession>A0AAN8NGV3</accession>
<evidence type="ECO:0000313" key="3">
    <source>
        <dbReference type="EMBL" id="KAK6516566.1"/>
    </source>
</evidence>
<feature type="region of interest" description="Disordered" evidence="1">
    <location>
        <begin position="651"/>
        <end position="717"/>
    </location>
</feature>
<evidence type="ECO:0000256" key="1">
    <source>
        <dbReference type="SAM" id="MobiDB-lite"/>
    </source>
</evidence>
<dbReference type="InterPro" id="IPR041681">
    <property type="entry name" value="PH_9"/>
</dbReference>
<feature type="compositionally biased region" description="Polar residues" evidence="1">
    <location>
        <begin position="1369"/>
        <end position="1383"/>
    </location>
</feature>
<dbReference type="PROSITE" id="PS50190">
    <property type="entry name" value="SEC7"/>
    <property type="match status" value="1"/>
</dbReference>
<evidence type="ECO:0000259" key="2">
    <source>
        <dbReference type="PROSITE" id="PS50190"/>
    </source>
</evidence>
<dbReference type="EMBL" id="JAVHJM010000003">
    <property type="protein sequence ID" value="KAK6516566.1"/>
    <property type="molecule type" value="Genomic_DNA"/>
</dbReference>
<organism evidence="3 4">
    <name type="scientific">Arthrobotrys conoides</name>
    <dbReference type="NCBI Taxonomy" id="74498"/>
    <lineage>
        <taxon>Eukaryota</taxon>
        <taxon>Fungi</taxon>
        <taxon>Dikarya</taxon>
        <taxon>Ascomycota</taxon>
        <taxon>Pezizomycotina</taxon>
        <taxon>Orbiliomycetes</taxon>
        <taxon>Orbiliales</taxon>
        <taxon>Orbiliaceae</taxon>
        <taxon>Arthrobotrys</taxon>
    </lineage>
</organism>
<feature type="compositionally biased region" description="Basic and acidic residues" evidence="1">
    <location>
        <begin position="707"/>
        <end position="716"/>
    </location>
</feature>
<dbReference type="InterPro" id="IPR023394">
    <property type="entry name" value="Sec7_C_sf"/>
</dbReference>
<feature type="domain" description="SEC7" evidence="2">
    <location>
        <begin position="776"/>
        <end position="935"/>
    </location>
</feature>
<feature type="region of interest" description="Disordered" evidence="1">
    <location>
        <begin position="1364"/>
        <end position="1385"/>
    </location>
</feature>
<feature type="region of interest" description="Disordered" evidence="1">
    <location>
        <begin position="64"/>
        <end position="92"/>
    </location>
</feature>
<dbReference type="SMART" id="SM00233">
    <property type="entry name" value="PH"/>
    <property type="match status" value="1"/>
</dbReference>
<dbReference type="InterPro" id="IPR001849">
    <property type="entry name" value="PH_domain"/>
</dbReference>
<reference evidence="3 4" key="1">
    <citation type="submission" date="2019-10" db="EMBL/GenBank/DDBJ databases">
        <authorList>
            <person name="Palmer J.M."/>
        </authorList>
    </citation>
    <scope>NUCLEOTIDE SEQUENCE [LARGE SCALE GENOMIC DNA]</scope>
    <source>
        <strain evidence="3 4">TWF506</strain>
    </source>
</reference>
<feature type="region of interest" description="Disordered" evidence="1">
    <location>
        <begin position="736"/>
        <end position="789"/>
    </location>
</feature>
<dbReference type="GO" id="GO:0032012">
    <property type="term" value="P:regulation of ARF protein signal transduction"/>
    <property type="evidence" value="ECO:0007669"/>
    <property type="project" value="InterPro"/>
</dbReference>
<feature type="region of interest" description="Disordered" evidence="1">
    <location>
        <begin position="1"/>
        <end position="44"/>
    </location>
</feature>
<dbReference type="Gene3D" id="2.30.29.30">
    <property type="entry name" value="Pleckstrin-homology domain (PH domain)/Phosphotyrosine-binding domain (PTB)"/>
    <property type="match status" value="1"/>
</dbReference>
<feature type="compositionally biased region" description="Low complexity" evidence="1">
    <location>
        <begin position="590"/>
        <end position="601"/>
    </location>
</feature>
<feature type="region of interest" description="Disordered" evidence="1">
    <location>
        <begin position="439"/>
        <end position="483"/>
    </location>
</feature>
<sequence length="1535" mass="167545">MDFSTSSSTSSSHHPYNHFYSTSPASSRTATTRTPPSHKLAATPLQQIHRSASASALVASGSSRVSSFGSSSVKKSTTSTSPSAPPVPNIPSFLKNSNNSAIFSNTSGTPINSFSASRPSSAKLTIDTSLSNGYPNKQTQHQNQNQTQHQNQYQYQNQNRTFSDTGFFATNPFASASASSSNRKVSASRDGNLNHIGSGTGHRRDQDRHELHTGFRDSLVDNLLLDFDKLGQDFSCDPVFDKFLDPYYHDSDHVVGPGQGVSYSYRDSDYSRSQLQSRHSQRKRSDSNPVSYHRFYDAPQSPKQGYLPEEDELFEHNSTLVYTSDGRFITTPPQSRRGPPPSRQQTYSFEPFSDAAPTPRISNRSRAREPEVPRQPNHLQRKRSTRSNKSLRRTTDIMAEQSTLPTIPSEVVHTEAVATPPPKPASKPGFFRRVFGGGGGGGGGGGVSGGGGGGGTTLAKPIPPPAPVQPTISDADRSADGVKRQASVIVNTISDVPEQVPPRTPQLVTKKSSGFFRRRKRSVSEHDPVPMLPSNITHHHRGSEPHLSHSQIQSGNTRPDTAISRSQSRAQDYHHEREASETGVTPNVVTSSPSNRNTSGSRSRRLTIRSIESELPNRIVADKGIDPTPEKITTAANINIDDLAAASSTTKDMYAPPKGEPTPIQKPIVDLSQPKPHPQFEGTFLRDDDSDSGTETNGHSANTTTEKPSKSLETERTTSTGDVFFDALSSAGRNNSVAESKESAATMPVVVLPQSEDEEKRGKTAANSQKAPRATEEEFEGQPSQEEKEAARKIFEGDEEFLPKAKAAAFLGEAGTPSARIRTAYMALHDWTGVNILVAFRGLCEKLVLKGETQQVDRIVSAVAKRWCDCNQNHGFKNVDVVHTILYSILLVNTDLHIADLTSSQRMTKAQFVKNTLATIKRGLSVDENDNPRDIARCQTPYELDEPDDTHHISTGGGLSKRLSFIRGPAAVQRFFDDQSTENFASVDGNGTGGEHGGPLINAPFLGTARQWEHTVELILKEFYVSIRATALPLHGVTSNERTPDSATVPTSLGKELRRTNSTVSKAPSESSMSMRYGGSFGSSIGNNSTTRLGSKWKNNRSRPRLYPGSFAGSSRTSFDDRLWSPSASSTWSKYSLDKTATTMMSTDSLGSGFGQGDYMQSIGFANALSTAIIREETGYSGLPSDDGEQSIQQTVLDDDVDELALYGAPWAKEGMIKHKHHLEAADKRAKNRGWVECFAVVEKGWMRLFLFSSEKKKVTQGIVGGGNWMENAEPIGSFMLRQTLASALPPPGYSRSRPHVFALSLPNGAVHLFQCGTADIVKEWVSTANYWSARLSKEPLVGGVSNIEYGWNNCIDMEALVSQPPPTSGHQPRPSFQGSMRSSMDHHGGFRARLPGDKANIADWSPPAQSMFASPLSEAEQFRALEAYVSSIEGDLQRHNELRGAMLLAFTPRHPNYNKAMNNWERKSSYLLKEIVKFRTYIDVLSFAAISKERIFKEKEQRALELAAGKAQAAHAERSIGASALPDTTAGIQA</sequence>
<feature type="compositionally biased region" description="Low complexity" evidence="1">
    <location>
        <begin position="138"/>
        <end position="152"/>
    </location>
</feature>
<dbReference type="PANTHER" id="PTHR10663:SF373">
    <property type="entry name" value="PH AND SEC7 DOMAIN-CONTAINING PROTEIN C11E3.11C"/>
    <property type="match status" value="1"/>
</dbReference>
<feature type="compositionally biased region" description="Low complexity" evidence="1">
    <location>
        <begin position="64"/>
        <end position="82"/>
    </location>
</feature>
<proteinExistence type="predicted"/>
<comment type="caution">
    <text evidence="3">The sequence shown here is derived from an EMBL/GenBank/DDBJ whole genome shotgun (WGS) entry which is preliminary data.</text>
</comment>
<feature type="compositionally biased region" description="Gly residues" evidence="1">
    <location>
        <begin position="439"/>
        <end position="456"/>
    </location>
</feature>
<dbReference type="InterPro" id="IPR011993">
    <property type="entry name" value="PH-like_dom_sf"/>
</dbReference>
<feature type="compositionally biased region" description="Polar residues" evidence="1">
    <location>
        <begin position="1038"/>
        <end position="1051"/>
    </location>
</feature>
<feature type="compositionally biased region" description="Basic and acidic residues" evidence="1">
    <location>
        <begin position="571"/>
        <end position="580"/>
    </location>
</feature>
<dbReference type="PANTHER" id="PTHR10663">
    <property type="entry name" value="GUANYL-NUCLEOTIDE EXCHANGE FACTOR"/>
    <property type="match status" value="1"/>
</dbReference>